<dbReference type="Proteomes" id="UP001236415">
    <property type="component" value="Chromosome"/>
</dbReference>
<evidence type="ECO:0000313" key="5">
    <source>
        <dbReference type="Proteomes" id="UP001236415"/>
    </source>
</evidence>
<name>A0ABY8XAH2_9BACL</name>
<dbReference type="EMBL" id="CP127162">
    <property type="protein sequence ID" value="WIV21447.1"/>
    <property type="molecule type" value="Genomic_DNA"/>
</dbReference>
<keyword evidence="5" id="KW-1185">Reference proteome</keyword>
<dbReference type="InterPro" id="IPR050832">
    <property type="entry name" value="Bact_Acetyltransf"/>
</dbReference>
<dbReference type="SUPFAM" id="SSF55729">
    <property type="entry name" value="Acyl-CoA N-acyltransferases (Nat)"/>
    <property type="match status" value="1"/>
</dbReference>
<dbReference type="RefSeq" id="WP_285749196.1">
    <property type="nucleotide sequence ID" value="NZ_CP127162.1"/>
</dbReference>
<evidence type="ECO:0000256" key="1">
    <source>
        <dbReference type="ARBA" id="ARBA00022679"/>
    </source>
</evidence>
<dbReference type="InterPro" id="IPR016181">
    <property type="entry name" value="Acyl_CoA_acyltransferase"/>
</dbReference>
<keyword evidence="1" id="KW-0808">Transferase</keyword>
<dbReference type="PANTHER" id="PTHR43877:SF2">
    <property type="entry name" value="AMINOALKYLPHOSPHONATE N-ACETYLTRANSFERASE-RELATED"/>
    <property type="match status" value="1"/>
</dbReference>
<feature type="domain" description="N-acetyltransferase" evidence="3">
    <location>
        <begin position="4"/>
        <end position="153"/>
    </location>
</feature>
<dbReference type="InterPro" id="IPR000182">
    <property type="entry name" value="GNAT_dom"/>
</dbReference>
<protein>
    <submittedName>
        <fullName evidence="4">GNAT family N-acetyltransferase</fullName>
    </submittedName>
</protein>
<dbReference type="CDD" id="cd04301">
    <property type="entry name" value="NAT_SF"/>
    <property type="match status" value="1"/>
</dbReference>
<dbReference type="PANTHER" id="PTHR43877">
    <property type="entry name" value="AMINOALKYLPHOSPHONATE N-ACETYLTRANSFERASE-RELATED-RELATED"/>
    <property type="match status" value="1"/>
</dbReference>
<dbReference type="Gene3D" id="3.40.630.30">
    <property type="match status" value="1"/>
</dbReference>
<keyword evidence="2" id="KW-0012">Acyltransferase</keyword>
<evidence type="ECO:0000256" key="2">
    <source>
        <dbReference type="ARBA" id="ARBA00023315"/>
    </source>
</evidence>
<sequence>MDKLTIKRAEKKDVPALAILFDEYRVFYEQPSDPKRAEAFLMERMENEQSVIYYAEIKGTDEPVGFVQLYPSFSSVSLQSQWILNDLYVRKEARRWGAGRALLQEAEHMARLTGAKGLALSTSVHNSAAQKLYESEGYIRDNHFYHYYLLTRS</sequence>
<dbReference type="Pfam" id="PF00583">
    <property type="entry name" value="Acetyltransf_1"/>
    <property type="match status" value="1"/>
</dbReference>
<proteinExistence type="predicted"/>
<gene>
    <name evidence="4" type="ORF">QPK24_08500</name>
</gene>
<organism evidence="4 5">
    <name type="scientific">Paenibacillus polygoni</name>
    <dbReference type="NCBI Taxonomy" id="3050112"/>
    <lineage>
        <taxon>Bacteria</taxon>
        <taxon>Bacillati</taxon>
        <taxon>Bacillota</taxon>
        <taxon>Bacilli</taxon>
        <taxon>Bacillales</taxon>
        <taxon>Paenibacillaceae</taxon>
        <taxon>Paenibacillus</taxon>
    </lineage>
</organism>
<evidence type="ECO:0000259" key="3">
    <source>
        <dbReference type="PROSITE" id="PS51186"/>
    </source>
</evidence>
<accession>A0ABY8XAH2</accession>
<reference evidence="4 5" key="1">
    <citation type="submission" date="2023-06" db="EMBL/GenBank/DDBJ databases">
        <title>Paenibacillus polygonum sp. nov., an endophytic bacterium, isolated from Polygonum lapathifolium L. in Nanji Wetland National Nature Reserve, South of Poyang Lake, Jiangxi Province, China.</title>
        <authorList>
            <person name="Yu Z."/>
        </authorList>
    </citation>
    <scope>NUCLEOTIDE SEQUENCE [LARGE SCALE GENOMIC DNA]</scope>
    <source>
        <strain evidence="4 5">C31</strain>
    </source>
</reference>
<evidence type="ECO:0000313" key="4">
    <source>
        <dbReference type="EMBL" id="WIV21447.1"/>
    </source>
</evidence>
<dbReference type="PROSITE" id="PS51186">
    <property type="entry name" value="GNAT"/>
    <property type="match status" value="1"/>
</dbReference>